<protein>
    <submittedName>
        <fullName evidence="1">Uncharacterized protein</fullName>
    </submittedName>
</protein>
<dbReference type="AlphaFoldDB" id="A0A0M0K076"/>
<organism evidence="1 2">
    <name type="scientific">Chrysochromulina tobinii</name>
    <dbReference type="NCBI Taxonomy" id="1460289"/>
    <lineage>
        <taxon>Eukaryota</taxon>
        <taxon>Haptista</taxon>
        <taxon>Haptophyta</taxon>
        <taxon>Prymnesiophyceae</taxon>
        <taxon>Prymnesiales</taxon>
        <taxon>Chrysochromulinaceae</taxon>
        <taxon>Chrysochromulina</taxon>
    </lineage>
</organism>
<dbReference type="OrthoDB" id="10616249at2759"/>
<name>A0A0M0K076_9EUKA</name>
<reference evidence="2" key="1">
    <citation type="journal article" date="2015" name="PLoS Genet.">
        <title>Genome Sequence and Transcriptome Analyses of Chrysochromulina tobin: Metabolic Tools for Enhanced Algal Fitness in the Prominent Order Prymnesiales (Haptophyceae).</title>
        <authorList>
            <person name="Hovde B.T."/>
            <person name="Deodato C.R."/>
            <person name="Hunsperger H.M."/>
            <person name="Ryken S.A."/>
            <person name="Yost W."/>
            <person name="Jha R.K."/>
            <person name="Patterson J."/>
            <person name="Monnat R.J. Jr."/>
            <person name="Barlow S.B."/>
            <person name="Starkenburg S.R."/>
            <person name="Cattolico R.A."/>
        </authorList>
    </citation>
    <scope>NUCLEOTIDE SEQUENCE</scope>
    <source>
        <strain evidence="2">CCMP291</strain>
    </source>
</reference>
<gene>
    <name evidence="1" type="ORF">Ctob_015585</name>
</gene>
<dbReference type="InterPro" id="IPR046180">
    <property type="entry name" value="DUF6208"/>
</dbReference>
<dbReference type="Pfam" id="PF19713">
    <property type="entry name" value="DUF6208"/>
    <property type="match status" value="1"/>
</dbReference>
<accession>A0A0M0K076</accession>
<evidence type="ECO:0000313" key="1">
    <source>
        <dbReference type="EMBL" id="KOO31793.1"/>
    </source>
</evidence>
<proteinExistence type="predicted"/>
<comment type="caution">
    <text evidence="1">The sequence shown here is derived from an EMBL/GenBank/DDBJ whole genome shotgun (WGS) entry which is preliminary data.</text>
</comment>
<dbReference type="Proteomes" id="UP000037460">
    <property type="component" value="Unassembled WGS sequence"/>
</dbReference>
<dbReference type="EMBL" id="JWZX01001930">
    <property type="protein sequence ID" value="KOO31793.1"/>
    <property type="molecule type" value="Genomic_DNA"/>
</dbReference>
<evidence type="ECO:0000313" key="2">
    <source>
        <dbReference type="Proteomes" id="UP000037460"/>
    </source>
</evidence>
<sequence>MGASVILYLIFWLFDVISTPVRRTFRTIRQMLCGPTANMMAVELLTELPMGLLSIWLLHTTKFALNILNQMRFKRIIREMEDLQVRGKLPKPPSKNALPPNQWSPMYPMEAVKSRMFVTIHELVGPRWNAVGTLGYFAVCARHSGKLQVSLVDLKKSAKHFTVVVYAGSKTVANVGTMQLSEHQWQQEWLDVTFPAKVRMPTLGIRLYGCHEESRFPAVRIPDNDVTIIGESVPCGEALDSQEVFDVLRTKEIYFYRALHWHMYPMLCFVRALPLALVRRTFLPAGNAETGYAWGAVHKSCRLRFECTDELWGLIDMLYVVIYTRGSITMASFEIPHGRRLFLSAPVVEDGFFLVRMILGSEGFAAQRRRLAAGQKAPSNDPTMYSFQAAPQQLKITCVNAEDVLPPEHVSPRETFTAAHAPRLSLGPVQA</sequence>
<keyword evidence="2" id="KW-1185">Reference proteome</keyword>